<dbReference type="InterPro" id="IPR002780">
    <property type="entry name" value="Hyd_form_HypD"/>
</dbReference>
<sequence>MNLDHILKELAGDHQELKIMEVCGTHTSSIFKNGIRSLLSPKIRLISGPGCPVCVTPASYIDKAIEWAMTPNYVLLTFGDMMKVPGSEKSLSEAKADGARVEIMYSPQEALKKAAANPELTYVIACVGFETTIPSYALVIEQTERSGLTNIKFLTALRRVMPALDFICATDNEISAFIAPGHVSTILGSQAYAGLTEQYMKPFAVAGFEGEHILIAIYDLVKQVENHKHEVHNLYPSVVKPEGNAVALAYINNYFESGQAFWRGIGVIEDSGLYLNQKYRKYDAGSADLAGDTAQKTTNCRCGEVILGKINPDECPMFGKVCTPAKAQGPCMVSSEGTCGIWFRFTRK</sequence>
<dbReference type="EMBL" id="CP046996">
    <property type="protein sequence ID" value="QHA00681.1"/>
    <property type="molecule type" value="Genomic_DNA"/>
</dbReference>
<dbReference type="PANTHER" id="PTHR30149">
    <property type="entry name" value="HYDROGENASE PROTEIN ASSEMBLY PROTEIN HYPD"/>
    <property type="match status" value="1"/>
</dbReference>
<dbReference type="GO" id="GO:0070025">
    <property type="term" value="F:carbon monoxide binding"/>
    <property type="evidence" value="ECO:0007669"/>
    <property type="project" value="TreeGrafter"/>
</dbReference>
<dbReference type="GO" id="GO:0051539">
    <property type="term" value="F:4 iron, 4 sulfur cluster binding"/>
    <property type="evidence" value="ECO:0007669"/>
    <property type="project" value="TreeGrafter"/>
</dbReference>
<dbReference type="Proteomes" id="UP000430508">
    <property type="component" value="Chromosome"/>
</dbReference>
<gene>
    <name evidence="4" type="primary">hypD</name>
    <name evidence="4" type="ORF">GQ588_08570</name>
</gene>
<dbReference type="GO" id="GO:0005506">
    <property type="term" value="F:iron ion binding"/>
    <property type="evidence" value="ECO:0007669"/>
    <property type="project" value="TreeGrafter"/>
</dbReference>
<dbReference type="PANTHER" id="PTHR30149:SF0">
    <property type="entry name" value="HYDROGENASE MATURATION FACTOR HYPD"/>
    <property type="match status" value="1"/>
</dbReference>
<dbReference type="NCBIfam" id="TIGR00075">
    <property type="entry name" value="hypD"/>
    <property type="match status" value="1"/>
</dbReference>
<dbReference type="Pfam" id="PF01924">
    <property type="entry name" value="HypD"/>
    <property type="match status" value="1"/>
</dbReference>
<name>A0A857DIY3_9FIRM</name>
<evidence type="ECO:0000313" key="4">
    <source>
        <dbReference type="EMBL" id="QHA00681.1"/>
    </source>
</evidence>
<evidence type="ECO:0000313" key="5">
    <source>
        <dbReference type="Proteomes" id="UP000430508"/>
    </source>
</evidence>
<dbReference type="InterPro" id="IPR042243">
    <property type="entry name" value="HypD_1"/>
</dbReference>
<dbReference type="InterPro" id="IPR042244">
    <property type="entry name" value="HypD_2_sf"/>
</dbReference>
<keyword evidence="2" id="KW-0479">Metal-binding</keyword>
<proteinExistence type="inferred from homology"/>
<dbReference type="Gene3D" id="6.10.20.100">
    <property type="match status" value="1"/>
</dbReference>
<dbReference type="PIRSF" id="PIRSF005622">
    <property type="entry name" value="Hydrgn_mat_hypD"/>
    <property type="match status" value="1"/>
</dbReference>
<dbReference type="RefSeq" id="WP_019226291.1">
    <property type="nucleotide sequence ID" value="NZ_CP046996.1"/>
</dbReference>
<evidence type="ECO:0000256" key="3">
    <source>
        <dbReference type="ARBA" id="ARBA00023004"/>
    </source>
</evidence>
<comment type="similarity">
    <text evidence="1">Belongs to the HypD family.</text>
</comment>
<evidence type="ECO:0000256" key="2">
    <source>
        <dbReference type="ARBA" id="ARBA00022723"/>
    </source>
</evidence>
<accession>A0A857DIY3</accession>
<organism evidence="4 5">
    <name type="scientific">Dehalobacter restrictus</name>
    <dbReference type="NCBI Taxonomy" id="55583"/>
    <lineage>
        <taxon>Bacteria</taxon>
        <taxon>Bacillati</taxon>
        <taxon>Bacillota</taxon>
        <taxon>Clostridia</taxon>
        <taxon>Eubacteriales</taxon>
        <taxon>Desulfitobacteriaceae</taxon>
        <taxon>Dehalobacter</taxon>
    </lineage>
</organism>
<dbReference type="GO" id="GO:0051604">
    <property type="term" value="P:protein maturation"/>
    <property type="evidence" value="ECO:0007669"/>
    <property type="project" value="TreeGrafter"/>
</dbReference>
<dbReference type="AlphaFoldDB" id="A0A857DIY3"/>
<protein>
    <submittedName>
        <fullName evidence="4">Hydrogenase formation protein HypD</fullName>
    </submittedName>
</protein>
<keyword evidence="3" id="KW-0408">Iron</keyword>
<dbReference type="Gene3D" id="3.40.50.11750">
    <property type="entry name" value="HypD, alpha/beta domain 1"/>
    <property type="match status" value="2"/>
</dbReference>
<reference evidence="4 5" key="1">
    <citation type="submission" date="2019-12" db="EMBL/GenBank/DDBJ databases">
        <title>Sequence classification of anaerobic respiratory reductive dehalogenases: First we see many, then we see few.</title>
        <authorList>
            <person name="Molenda O."/>
            <person name="Puentes Jacome L.A."/>
            <person name="Cao X."/>
            <person name="Nesbo C.L."/>
            <person name="Tang S."/>
            <person name="Morson N."/>
            <person name="Patron J."/>
            <person name="Lomheim L."/>
            <person name="Wishart D.S."/>
            <person name="Edwards E.A."/>
        </authorList>
    </citation>
    <scope>NUCLEOTIDE SEQUENCE [LARGE SCALE GENOMIC DNA]</scope>
    <source>
        <strain evidence="4 5">12DCA</strain>
    </source>
</reference>
<evidence type="ECO:0000256" key="1">
    <source>
        <dbReference type="ARBA" id="ARBA00007888"/>
    </source>
</evidence>